<dbReference type="EMBL" id="CAJVPS010005464">
    <property type="protein sequence ID" value="CAG8615209.1"/>
    <property type="molecule type" value="Genomic_DNA"/>
</dbReference>
<dbReference type="PANTHER" id="PTHR28156:SF1">
    <property type="entry name" value="FAS1 DOMAIN-CONTAINING PROTEIN YDR262W"/>
    <property type="match status" value="1"/>
</dbReference>
<evidence type="ECO:0000256" key="1">
    <source>
        <dbReference type="ARBA" id="ARBA00022729"/>
    </source>
</evidence>
<dbReference type="PROSITE" id="PS50213">
    <property type="entry name" value="FAS1"/>
    <property type="match status" value="1"/>
</dbReference>
<feature type="domain" description="FAS1" evidence="3">
    <location>
        <begin position="30"/>
        <end position="176"/>
    </location>
</feature>
<dbReference type="SUPFAM" id="SSF82153">
    <property type="entry name" value="FAS1 domain"/>
    <property type="match status" value="1"/>
</dbReference>
<dbReference type="Pfam" id="PF02469">
    <property type="entry name" value="Fasciclin"/>
    <property type="match status" value="1"/>
</dbReference>
<dbReference type="InterPro" id="IPR036378">
    <property type="entry name" value="FAS1_dom_sf"/>
</dbReference>
<dbReference type="SMART" id="SM00554">
    <property type="entry name" value="FAS1"/>
    <property type="match status" value="1"/>
</dbReference>
<dbReference type="AlphaFoldDB" id="A0A9N9GNV1"/>
<dbReference type="InterPro" id="IPR040200">
    <property type="entry name" value="Mug57-like"/>
</dbReference>
<protein>
    <submittedName>
        <fullName evidence="4">13600_t:CDS:1</fullName>
    </submittedName>
</protein>
<reference evidence="4" key="1">
    <citation type="submission" date="2021-06" db="EMBL/GenBank/DDBJ databases">
        <authorList>
            <person name="Kallberg Y."/>
            <person name="Tangrot J."/>
            <person name="Rosling A."/>
        </authorList>
    </citation>
    <scope>NUCLEOTIDE SEQUENCE</scope>
    <source>
        <strain evidence="4">FL130A</strain>
    </source>
</reference>
<evidence type="ECO:0000313" key="4">
    <source>
        <dbReference type="EMBL" id="CAG8615209.1"/>
    </source>
</evidence>
<name>A0A9N9GNV1_9GLOM</name>
<dbReference type="OrthoDB" id="5551751at2759"/>
<evidence type="ECO:0000313" key="5">
    <source>
        <dbReference type="Proteomes" id="UP000789508"/>
    </source>
</evidence>
<accession>A0A9N9GNV1</accession>
<gene>
    <name evidence="4" type="ORF">ALEPTO_LOCUS8726</name>
</gene>
<keyword evidence="5" id="KW-1185">Reference proteome</keyword>
<proteinExistence type="predicted"/>
<evidence type="ECO:0000256" key="2">
    <source>
        <dbReference type="SAM" id="MobiDB-lite"/>
    </source>
</evidence>
<dbReference type="InterPro" id="IPR000782">
    <property type="entry name" value="FAS1_domain"/>
</dbReference>
<evidence type="ECO:0000259" key="3">
    <source>
        <dbReference type="PROSITE" id="PS50213"/>
    </source>
</evidence>
<sequence length="179" mass="19645">MSSSHVNKNPPDLSVLNVGQSDTTPYNIGPATLEDLLPKEKDLTIFMDSLRGFADVVRNLEKISDPNESLTLFAPINHVFLNLQVKPNAVREEDNDDEAVAQERFHQFVLGHIVPNSVSFESETSDGELNTLSNLTTIHVQKAEGKEGVKLNGNVNIVGKKIEAVNGILYKIDGILVNI</sequence>
<comment type="caution">
    <text evidence="4">The sequence shown here is derived from an EMBL/GenBank/DDBJ whole genome shotgun (WGS) entry which is preliminary data.</text>
</comment>
<dbReference type="Gene3D" id="2.30.180.10">
    <property type="entry name" value="FAS1 domain"/>
    <property type="match status" value="1"/>
</dbReference>
<dbReference type="Proteomes" id="UP000789508">
    <property type="component" value="Unassembled WGS sequence"/>
</dbReference>
<dbReference type="PANTHER" id="PTHR28156">
    <property type="entry name" value="FAS1 DOMAIN-CONTAINING PROTEIN YDR262W"/>
    <property type="match status" value="1"/>
</dbReference>
<feature type="region of interest" description="Disordered" evidence="2">
    <location>
        <begin position="1"/>
        <end position="21"/>
    </location>
</feature>
<keyword evidence="1" id="KW-0732">Signal</keyword>
<organism evidence="4 5">
    <name type="scientific">Ambispora leptoticha</name>
    <dbReference type="NCBI Taxonomy" id="144679"/>
    <lineage>
        <taxon>Eukaryota</taxon>
        <taxon>Fungi</taxon>
        <taxon>Fungi incertae sedis</taxon>
        <taxon>Mucoromycota</taxon>
        <taxon>Glomeromycotina</taxon>
        <taxon>Glomeromycetes</taxon>
        <taxon>Archaeosporales</taxon>
        <taxon>Ambisporaceae</taxon>
        <taxon>Ambispora</taxon>
    </lineage>
</organism>